<feature type="region of interest" description="Disordered" evidence="1">
    <location>
        <begin position="256"/>
        <end position="282"/>
    </location>
</feature>
<sequence>MPIDGLKLIAELHRATMDLQRTPEFGQHRRSQKIKPKRTPNNLLAWRKPSYELRRNATRRLQHRQTPQTTRSTSESSIHQMGPSHVGPYQETKPFLAWIHSLEIFFDTKKVNTTKDKVRIAGTFIKETNLLSFYLNEAKKHLTGLWEDFKSVLFNAALPVRWRHGLRKKIQGLKMESSESFAQCETRARTLQRMINFDSDPPVISDLSLAEWLTGGLPDDLQGEVFKFEILEADPFDYNRFAKQVRIFVNAQPKRSANNCQRNHARNTSPNASSATDTKPTGAMSEELRWRIHSYLDSVGRCHWCRDHCGSNKGSCPNPRDCNRVIVPSLFRTPPKLAEYSPPQAWTSAKGPGSRNQNSNAGRVTSRQAGVAAVDNEQEYLFPKMDQTSTAAMNEVDKIMAHGFEDDEDVITEETKLVAVKHFEALRGFEDSLSSRISEAIAGTEEGYVPVSSAPLRTPHLLRMNDSRPPSTTALLQKKTSKGAISLRYPRPINYNQELI</sequence>
<keyword evidence="4" id="KW-1185">Reference proteome</keyword>
<dbReference type="EnsemblFungi" id="PTTG_06129-t43_1">
    <property type="protein sequence ID" value="PTTG_06129-t43_1-p1"/>
    <property type="gene ID" value="PTTG_06129"/>
</dbReference>
<evidence type="ECO:0000313" key="3">
    <source>
        <dbReference type="EnsemblFungi" id="PTTG_06129-t43_1-p1"/>
    </source>
</evidence>
<feature type="compositionally biased region" description="Polar residues" evidence="1">
    <location>
        <begin position="64"/>
        <end position="79"/>
    </location>
</feature>
<feature type="compositionally biased region" description="Polar residues" evidence="1">
    <location>
        <begin position="354"/>
        <end position="368"/>
    </location>
</feature>
<feature type="region of interest" description="Disordered" evidence="1">
    <location>
        <begin position="58"/>
        <end position="85"/>
    </location>
</feature>
<reference evidence="3" key="4">
    <citation type="submission" date="2025-05" db="UniProtKB">
        <authorList>
            <consortium name="EnsemblFungi"/>
        </authorList>
    </citation>
    <scope>IDENTIFICATION</scope>
    <source>
        <strain evidence="3">isolate 1-1 / race 1 (BBBD)</strain>
    </source>
</reference>
<reference evidence="3 4" key="3">
    <citation type="journal article" date="2017" name="G3 (Bethesda)">
        <title>Comparative analysis highlights variable genome content of wheat rusts and divergence of the mating loci.</title>
        <authorList>
            <person name="Cuomo C.A."/>
            <person name="Bakkeren G."/>
            <person name="Khalil H.B."/>
            <person name="Panwar V."/>
            <person name="Joly D."/>
            <person name="Linning R."/>
            <person name="Sakthikumar S."/>
            <person name="Song X."/>
            <person name="Adiconis X."/>
            <person name="Fan L."/>
            <person name="Goldberg J.M."/>
            <person name="Levin J.Z."/>
            <person name="Young S."/>
            <person name="Zeng Q."/>
            <person name="Anikster Y."/>
            <person name="Bruce M."/>
            <person name="Wang M."/>
            <person name="Yin C."/>
            <person name="McCallum B."/>
            <person name="Szabo L.J."/>
            <person name="Hulbert S."/>
            <person name="Chen X."/>
            <person name="Fellers J.P."/>
        </authorList>
    </citation>
    <scope>NUCLEOTIDE SEQUENCE</scope>
    <source>
        <strain evidence="4">Isolate 1-1 / race 1 (BBBD)</strain>
        <strain evidence="3">isolate 1-1 / race 1 (BBBD)</strain>
    </source>
</reference>
<reference evidence="2" key="2">
    <citation type="submission" date="2016-05" db="EMBL/GenBank/DDBJ databases">
        <title>Comparative analysis highlights variable genome content of wheat rusts and divergence of the mating loci.</title>
        <authorList>
            <person name="Cuomo C.A."/>
            <person name="Bakkeren G."/>
            <person name="Szabo L."/>
            <person name="Khalil H."/>
            <person name="Joly D."/>
            <person name="Goldberg J."/>
            <person name="Young S."/>
            <person name="Zeng Q."/>
            <person name="Fellers J."/>
        </authorList>
    </citation>
    <scope>NUCLEOTIDE SEQUENCE [LARGE SCALE GENOMIC DNA]</scope>
    <source>
        <strain evidence="2">1-1 BBBD Race 1</strain>
    </source>
</reference>
<evidence type="ECO:0000313" key="2">
    <source>
        <dbReference type="EMBL" id="OAV92407.1"/>
    </source>
</evidence>
<organism evidence="2">
    <name type="scientific">Puccinia triticina (isolate 1-1 / race 1 (BBBD))</name>
    <name type="common">Brown leaf rust fungus</name>
    <dbReference type="NCBI Taxonomy" id="630390"/>
    <lineage>
        <taxon>Eukaryota</taxon>
        <taxon>Fungi</taxon>
        <taxon>Dikarya</taxon>
        <taxon>Basidiomycota</taxon>
        <taxon>Pucciniomycotina</taxon>
        <taxon>Pucciniomycetes</taxon>
        <taxon>Pucciniales</taxon>
        <taxon>Pucciniaceae</taxon>
        <taxon>Puccinia</taxon>
    </lineage>
</organism>
<dbReference type="OrthoDB" id="10567412at2759"/>
<dbReference type="VEuPathDB" id="FungiDB:PTTG_06129"/>
<accession>A0A180GI32</accession>
<feature type="compositionally biased region" description="Polar residues" evidence="1">
    <location>
        <begin position="256"/>
        <end position="279"/>
    </location>
</feature>
<dbReference type="AlphaFoldDB" id="A0A180GI32"/>
<evidence type="ECO:0000313" key="4">
    <source>
        <dbReference type="Proteomes" id="UP000005240"/>
    </source>
</evidence>
<name>A0A180GI32_PUCT1</name>
<dbReference type="EMBL" id="ADAS02000064">
    <property type="protein sequence ID" value="OAV92407.1"/>
    <property type="molecule type" value="Genomic_DNA"/>
</dbReference>
<feature type="region of interest" description="Disordered" evidence="1">
    <location>
        <begin position="339"/>
        <end position="369"/>
    </location>
</feature>
<evidence type="ECO:0008006" key="5">
    <source>
        <dbReference type="Google" id="ProtNLM"/>
    </source>
</evidence>
<proteinExistence type="predicted"/>
<dbReference type="Proteomes" id="UP000005240">
    <property type="component" value="Unassembled WGS sequence"/>
</dbReference>
<protein>
    <recommendedName>
        <fullName evidence="5">Retrotransposon gag domain-containing protein</fullName>
    </recommendedName>
</protein>
<evidence type="ECO:0000256" key="1">
    <source>
        <dbReference type="SAM" id="MobiDB-lite"/>
    </source>
</evidence>
<reference evidence="2" key="1">
    <citation type="submission" date="2009-11" db="EMBL/GenBank/DDBJ databases">
        <authorList>
            <consortium name="The Broad Institute Genome Sequencing Platform"/>
            <person name="Ward D."/>
            <person name="Feldgarden M."/>
            <person name="Earl A."/>
            <person name="Young S.K."/>
            <person name="Zeng Q."/>
            <person name="Koehrsen M."/>
            <person name="Alvarado L."/>
            <person name="Berlin A."/>
            <person name="Bochicchio J."/>
            <person name="Borenstein D."/>
            <person name="Chapman S.B."/>
            <person name="Chen Z."/>
            <person name="Engels R."/>
            <person name="Freedman E."/>
            <person name="Gellesch M."/>
            <person name="Goldberg J."/>
            <person name="Griggs A."/>
            <person name="Gujja S."/>
            <person name="Heilman E."/>
            <person name="Heiman D."/>
            <person name="Hepburn T."/>
            <person name="Howarth C."/>
            <person name="Jen D."/>
            <person name="Larson L."/>
            <person name="Lewis B."/>
            <person name="Mehta T."/>
            <person name="Park D."/>
            <person name="Pearson M."/>
            <person name="Roberts A."/>
            <person name="Saif S."/>
            <person name="Shea T."/>
            <person name="Shenoy N."/>
            <person name="Sisk P."/>
            <person name="Stolte C."/>
            <person name="Sykes S."/>
            <person name="Thomson T."/>
            <person name="Walk T."/>
            <person name="White J."/>
            <person name="Yandava C."/>
            <person name="Izard J."/>
            <person name="Baranova O.V."/>
            <person name="Blanton J.M."/>
            <person name="Tanner A.C."/>
            <person name="Dewhirst F.E."/>
            <person name="Haas B."/>
            <person name="Nusbaum C."/>
            <person name="Birren B."/>
        </authorList>
    </citation>
    <scope>NUCLEOTIDE SEQUENCE [LARGE SCALE GENOMIC DNA]</scope>
    <source>
        <strain evidence="2">1-1 BBBD Race 1</strain>
    </source>
</reference>
<gene>
    <name evidence="2" type="ORF">PTTG_06129</name>
</gene>